<feature type="domain" description="CMP" evidence="10">
    <location>
        <begin position="71"/>
        <end position="181"/>
    </location>
</feature>
<feature type="domain" description="Homeobox" evidence="9">
    <location>
        <begin position="299"/>
        <end position="369"/>
    </location>
</feature>
<dbReference type="SMART" id="SM00389">
    <property type="entry name" value="HOX"/>
    <property type="match status" value="2"/>
</dbReference>
<comment type="subcellular location">
    <subcellularLocation>
        <location evidence="6 7">Nucleus</location>
    </subcellularLocation>
</comment>
<evidence type="ECO:0000256" key="4">
    <source>
        <dbReference type="ARBA" id="ARBA00023155"/>
    </source>
</evidence>
<evidence type="ECO:0000259" key="9">
    <source>
        <dbReference type="PROSITE" id="PS50071"/>
    </source>
</evidence>
<dbReference type="Pfam" id="PF00046">
    <property type="entry name" value="Homeodomain"/>
    <property type="match status" value="2"/>
</dbReference>
<keyword evidence="2" id="KW-0832">Ubl conjugation</keyword>
<dbReference type="CDD" id="cd00086">
    <property type="entry name" value="homeodomain"/>
    <property type="match status" value="2"/>
</dbReference>
<feature type="compositionally biased region" description="Basic and acidic residues" evidence="8">
    <location>
        <begin position="649"/>
        <end position="660"/>
    </location>
</feature>
<reference evidence="11 12" key="1">
    <citation type="submission" date="2024-01" db="EMBL/GenBank/DDBJ databases">
        <title>The genome of the rayed Mediterranean limpet Patella caerulea (Linnaeus, 1758).</title>
        <authorList>
            <person name="Anh-Thu Weber A."/>
            <person name="Halstead-Nussloch G."/>
        </authorList>
    </citation>
    <scope>NUCLEOTIDE SEQUENCE [LARGE SCALE GENOMIC DNA]</scope>
    <source>
        <strain evidence="11">AATW-2023a</strain>
        <tissue evidence="11">Whole specimen</tissue>
    </source>
</reference>
<dbReference type="Gene3D" id="3.10.20.710">
    <property type="entry name" value="SATB, ubiquitin-like oligomerisation domain"/>
    <property type="match status" value="1"/>
</dbReference>
<feature type="compositionally biased region" description="Basic and acidic residues" evidence="8">
    <location>
        <begin position="431"/>
        <end position="446"/>
    </location>
</feature>
<feature type="compositionally biased region" description="Basic and acidic residues" evidence="8">
    <location>
        <begin position="531"/>
        <end position="548"/>
    </location>
</feature>
<dbReference type="InterPro" id="IPR039673">
    <property type="entry name" value="SATB1/SATB2"/>
</dbReference>
<dbReference type="InterPro" id="IPR032392">
    <property type="entry name" value="ULD"/>
</dbReference>
<feature type="compositionally biased region" description="Basic and acidic residues" evidence="8">
    <location>
        <begin position="564"/>
        <end position="574"/>
    </location>
</feature>
<organism evidence="11 12">
    <name type="scientific">Patella caerulea</name>
    <name type="common">Rayed Mediterranean limpet</name>
    <dbReference type="NCBI Taxonomy" id="87958"/>
    <lineage>
        <taxon>Eukaryota</taxon>
        <taxon>Metazoa</taxon>
        <taxon>Spiralia</taxon>
        <taxon>Lophotrochozoa</taxon>
        <taxon>Mollusca</taxon>
        <taxon>Gastropoda</taxon>
        <taxon>Patellogastropoda</taxon>
        <taxon>Patelloidea</taxon>
        <taxon>Patellidae</taxon>
        <taxon>Patella</taxon>
    </lineage>
</organism>
<evidence type="ECO:0000256" key="3">
    <source>
        <dbReference type="ARBA" id="ARBA00023125"/>
    </source>
</evidence>
<dbReference type="InterPro" id="IPR009057">
    <property type="entry name" value="Homeodomain-like_sf"/>
</dbReference>
<name>A0AAN8J4D1_PATCE</name>
<dbReference type="PROSITE" id="PS50071">
    <property type="entry name" value="HOMEOBOX_2"/>
    <property type="match status" value="2"/>
</dbReference>
<dbReference type="SUPFAM" id="SSF46689">
    <property type="entry name" value="Homeodomain-like"/>
    <property type="match status" value="2"/>
</dbReference>
<dbReference type="GO" id="GO:0000978">
    <property type="term" value="F:RNA polymerase II cis-regulatory region sequence-specific DNA binding"/>
    <property type="evidence" value="ECO:0007669"/>
    <property type="project" value="TreeGrafter"/>
</dbReference>
<comment type="caution">
    <text evidence="11">The sequence shown here is derived from an EMBL/GenBank/DDBJ whole genome shotgun (WGS) entry which is preliminary data.</text>
</comment>
<dbReference type="Proteomes" id="UP001347796">
    <property type="component" value="Unassembled WGS sequence"/>
</dbReference>
<feature type="DNA-binding region" description="Homeobox" evidence="6">
    <location>
        <begin position="663"/>
        <end position="732"/>
    </location>
</feature>
<evidence type="ECO:0000256" key="6">
    <source>
        <dbReference type="PROSITE-ProRule" id="PRU00108"/>
    </source>
</evidence>
<protein>
    <recommendedName>
        <fullName evidence="13">DNA-binding protein SATB2</fullName>
    </recommendedName>
</protein>
<keyword evidence="4 6" id="KW-0371">Homeobox</keyword>
<feature type="region of interest" description="Disordered" evidence="8">
    <location>
        <begin position="258"/>
        <end position="294"/>
    </location>
</feature>
<evidence type="ECO:0000256" key="8">
    <source>
        <dbReference type="SAM" id="MobiDB-lite"/>
    </source>
</evidence>
<feature type="compositionally biased region" description="Basic and acidic residues" evidence="8">
    <location>
        <begin position="269"/>
        <end position="278"/>
    </location>
</feature>
<dbReference type="PANTHER" id="PTHR15116">
    <property type="entry name" value="DNA-BINDING PROTEIN SATB FAMILY MEMBER"/>
    <property type="match status" value="1"/>
</dbReference>
<feature type="region of interest" description="Disordered" evidence="8">
    <location>
        <begin position="48"/>
        <end position="67"/>
    </location>
</feature>
<dbReference type="InterPro" id="IPR001356">
    <property type="entry name" value="HD"/>
</dbReference>
<dbReference type="FunFam" id="1.10.10.60:FF:000169">
    <property type="entry name" value="DNA-binding protein SATB1"/>
    <property type="match status" value="2"/>
</dbReference>
<sequence length="734" mass="83171">MDFNAALETFAEAWVVANTPTAVSNPEKQKAKSTDELPTMLLREQIATGSQEVKSASPKKTDTNSTQLANAKSLPIHCVIEQINGVPSFDNTSSLTAVPDNIELDSYAILPNSTLLQDLVRAALLKLGYSSVDAINAKGAIQIKKWKPLCFDSISDNTQATIEDILGELTNVATLRIRLASQSRQTSTDDVKEKLLQLLLTQSQSLLNDSGCPIEKNILASLSKGENLSECLAEGLSDEMRGAFDKWYSEQLNRSNKSLPLDMKSSTSVKKETTKEEVTSPVENDQSDSSPSYRNFLSHKTRIRTSFDPEYEISRLQKWFQENQHPSRDQMIGYMNQLNKLESRKGRRPLDLTNIIYWFKNARAAQRRASKAMDDSFENEENTDSNIGDNIPYLPNKNAVYVIPFPYHRAVNSLDNHIDEPCDLSMNKRSSCKDMEDETTLRRESSEDPQDEVYENGTTDSAIFENEKQPIRHTEKVSGDFMFNGMSKSQNTPNSHSKDLSVVKSEPNLSSEKIDTITNGNTSHTNSKSVSDNDHFDSASKERMRRDMSDDDSDDSDASSDSSDEQKLCIKEEKDEVNDYSSMSYNAVSTANMSPASIAAMSLAQMSQPLHIPQLPPHLAMAYYPMNARYYMQHANSLQQHSPQPPSSHHRESSHKNSDSRKRRTRVFIDPLTEIPQLEKWFEEDTHPSAYMIDKYCEELNRTDYRQKFPRLESKNIQLWFKNHRAKVKRMRLS</sequence>
<gene>
    <name evidence="11" type="ORF">SNE40_021801</name>
</gene>
<keyword evidence="12" id="KW-1185">Reference proteome</keyword>
<keyword evidence="1" id="KW-0677">Repeat</keyword>
<evidence type="ECO:0000313" key="11">
    <source>
        <dbReference type="EMBL" id="KAK6167870.1"/>
    </source>
</evidence>
<dbReference type="AlphaFoldDB" id="A0AAN8J4D1"/>
<dbReference type="Gene3D" id="1.10.10.60">
    <property type="entry name" value="Homeodomain-like"/>
    <property type="match status" value="2"/>
</dbReference>
<dbReference type="EMBL" id="JAZGQO010000018">
    <property type="protein sequence ID" value="KAK6167870.1"/>
    <property type="molecule type" value="Genomic_DNA"/>
</dbReference>
<dbReference type="GO" id="GO:0006338">
    <property type="term" value="P:chromatin remodeling"/>
    <property type="evidence" value="ECO:0007669"/>
    <property type="project" value="InterPro"/>
</dbReference>
<evidence type="ECO:0000256" key="7">
    <source>
        <dbReference type="RuleBase" id="RU000682"/>
    </source>
</evidence>
<dbReference type="FunFam" id="3.10.20.710:FF:000002">
    <property type="entry name" value="Defective proventriculus, isoform A"/>
    <property type="match status" value="1"/>
</dbReference>
<dbReference type="GO" id="GO:0005634">
    <property type="term" value="C:nucleus"/>
    <property type="evidence" value="ECO:0007669"/>
    <property type="project" value="UniProtKB-SubCell"/>
</dbReference>
<evidence type="ECO:0000256" key="5">
    <source>
        <dbReference type="ARBA" id="ARBA00023242"/>
    </source>
</evidence>
<dbReference type="PANTHER" id="PTHR15116:SF16">
    <property type="entry name" value="DEFECTIVE PROVENTRICULUS, ISOFORM A"/>
    <property type="match status" value="1"/>
</dbReference>
<feature type="compositionally biased region" description="Acidic residues" evidence="8">
    <location>
        <begin position="549"/>
        <end position="558"/>
    </location>
</feature>
<dbReference type="GO" id="GO:0000981">
    <property type="term" value="F:DNA-binding transcription factor activity, RNA polymerase II-specific"/>
    <property type="evidence" value="ECO:0007669"/>
    <property type="project" value="TreeGrafter"/>
</dbReference>
<evidence type="ECO:0000313" key="12">
    <source>
        <dbReference type="Proteomes" id="UP001347796"/>
    </source>
</evidence>
<keyword evidence="5 6" id="KW-0539">Nucleus</keyword>
<feature type="compositionally biased region" description="Polar residues" evidence="8">
    <location>
        <begin position="486"/>
        <end position="495"/>
    </location>
</feature>
<feature type="compositionally biased region" description="Basic and acidic residues" evidence="8">
    <location>
        <begin position="465"/>
        <end position="478"/>
    </location>
</feature>
<feature type="region of interest" description="Disordered" evidence="8">
    <location>
        <begin position="420"/>
        <end position="575"/>
    </location>
</feature>
<keyword evidence="3 6" id="KW-0238">DNA-binding</keyword>
<feature type="DNA-binding region" description="Homeobox" evidence="6">
    <location>
        <begin position="301"/>
        <end position="370"/>
    </location>
</feature>
<feature type="compositionally biased region" description="Polar residues" evidence="8">
    <location>
        <begin position="507"/>
        <end position="530"/>
    </location>
</feature>
<feature type="domain" description="Homeobox" evidence="9">
    <location>
        <begin position="661"/>
        <end position="731"/>
    </location>
</feature>
<feature type="region of interest" description="Disordered" evidence="8">
    <location>
        <begin position="637"/>
        <end position="665"/>
    </location>
</feature>
<evidence type="ECO:0008006" key="13">
    <source>
        <dbReference type="Google" id="ProtNLM"/>
    </source>
</evidence>
<proteinExistence type="predicted"/>
<evidence type="ECO:0000256" key="1">
    <source>
        <dbReference type="ARBA" id="ARBA00022737"/>
    </source>
</evidence>
<dbReference type="PROSITE" id="PS51982">
    <property type="entry name" value="CMP"/>
    <property type="match status" value="1"/>
</dbReference>
<evidence type="ECO:0000259" key="10">
    <source>
        <dbReference type="PROSITE" id="PS51982"/>
    </source>
</evidence>
<evidence type="ECO:0000256" key="2">
    <source>
        <dbReference type="ARBA" id="ARBA00022843"/>
    </source>
</evidence>
<dbReference type="InterPro" id="IPR038224">
    <property type="entry name" value="SATB_ULD_sf"/>
</dbReference>
<accession>A0AAN8J4D1</accession>
<dbReference type="Pfam" id="PF16534">
    <property type="entry name" value="ULD"/>
    <property type="match status" value="1"/>
</dbReference>